<dbReference type="EMBL" id="JBHTCO010000045">
    <property type="protein sequence ID" value="MFC7395414.1"/>
    <property type="molecule type" value="Genomic_DNA"/>
</dbReference>
<keyword evidence="6 7" id="KW-0472">Membrane</keyword>
<evidence type="ECO:0000313" key="9">
    <source>
        <dbReference type="EMBL" id="MFC7395414.1"/>
    </source>
</evidence>
<evidence type="ECO:0000259" key="8">
    <source>
        <dbReference type="Pfam" id="PF00999"/>
    </source>
</evidence>
<evidence type="ECO:0000313" key="10">
    <source>
        <dbReference type="Proteomes" id="UP001596505"/>
    </source>
</evidence>
<keyword evidence="5 7" id="KW-1133">Transmembrane helix</keyword>
<protein>
    <submittedName>
        <fullName evidence="9">Cation:proton antiporter</fullName>
    </submittedName>
</protein>
<evidence type="ECO:0000256" key="5">
    <source>
        <dbReference type="ARBA" id="ARBA00022989"/>
    </source>
</evidence>
<comment type="caution">
    <text evidence="9">The sequence shown here is derived from an EMBL/GenBank/DDBJ whole genome shotgun (WGS) entry which is preliminary data.</text>
</comment>
<feature type="domain" description="Cation/H+ exchanger transmembrane" evidence="8">
    <location>
        <begin position="15"/>
        <end position="365"/>
    </location>
</feature>
<dbReference type="InterPro" id="IPR006153">
    <property type="entry name" value="Cation/H_exchanger_TM"/>
</dbReference>
<dbReference type="Proteomes" id="UP001596505">
    <property type="component" value="Unassembled WGS sequence"/>
</dbReference>
<evidence type="ECO:0000256" key="2">
    <source>
        <dbReference type="ARBA" id="ARBA00005551"/>
    </source>
</evidence>
<accession>A0ABW2Q260</accession>
<evidence type="ECO:0000256" key="7">
    <source>
        <dbReference type="SAM" id="Phobius"/>
    </source>
</evidence>
<keyword evidence="3" id="KW-0813">Transport</keyword>
<proteinExistence type="inferred from homology"/>
<comment type="similarity">
    <text evidence="2">Belongs to the monovalent cation:proton antiporter 2 (CPA2) transporter (TC 2.A.37) family.</text>
</comment>
<dbReference type="RefSeq" id="WP_380969967.1">
    <property type="nucleotide sequence ID" value="NZ_JBHTCO010000045.1"/>
</dbReference>
<dbReference type="Gene3D" id="1.20.1530.20">
    <property type="match status" value="1"/>
</dbReference>
<dbReference type="PANTHER" id="PTHR42751:SF3">
    <property type="entry name" value="SODIUM_GLUTAMATE SYMPORTER"/>
    <property type="match status" value="1"/>
</dbReference>
<evidence type="ECO:0000256" key="4">
    <source>
        <dbReference type="ARBA" id="ARBA00022692"/>
    </source>
</evidence>
<feature type="transmembrane region" description="Helical" evidence="7">
    <location>
        <begin position="6"/>
        <end position="25"/>
    </location>
</feature>
<feature type="transmembrane region" description="Helical" evidence="7">
    <location>
        <begin position="288"/>
        <end position="310"/>
    </location>
</feature>
<comment type="subcellular location">
    <subcellularLocation>
        <location evidence="1">Membrane</location>
        <topology evidence="1">Multi-pass membrane protein</topology>
    </subcellularLocation>
</comment>
<evidence type="ECO:0000256" key="3">
    <source>
        <dbReference type="ARBA" id="ARBA00022448"/>
    </source>
</evidence>
<sequence length="391" mass="41996">MHDTPFYLVSGIIILLLFLFGFIGRKIHIPGVILYIVLGIILGGFISDNAILEIASKIGIILMFFLLGLEFPISKLGETAKKVWSSGLLDIALNFGIPFLICSLFGLNFLISFLISGAVYATSSSITAKLLESTKRMANVEGEYILGLLIFEDLVSPILVAILIGLTSGQKVTAGELGLLVLKIAVLALVAILIGRFVFSKLSNFIERINDEDIFILFTVGIAVAYGGLAVYLGLSEVLGAFLAGMMLAETNEIQEIEITTIPVRDLLLPLFFLSFGSTIDLSHGVPMIGLLIVMVIWSLIAKILVGVIGGRLYGLSKRVSLRAGLSITSRGEFSVVIASLATGTTKVFSGIYILIAAVIGIVLFIFAPKITRKIYGSPKKPKKNIKVPGV</sequence>
<feature type="transmembrane region" description="Helical" evidence="7">
    <location>
        <begin position="58"/>
        <end position="76"/>
    </location>
</feature>
<evidence type="ECO:0000256" key="1">
    <source>
        <dbReference type="ARBA" id="ARBA00004141"/>
    </source>
</evidence>
<dbReference type="Pfam" id="PF00999">
    <property type="entry name" value="Na_H_Exchanger"/>
    <property type="match status" value="1"/>
</dbReference>
<organism evidence="9 10">
    <name type="scientific">Scopulibacillus cellulosilyticus</name>
    <dbReference type="NCBI Taxonomy" id="2665665"/>
    <lineage>
        <taxon>Bacteria</taxon>
        <taxon>Bacillati</taxon>
        <taxon>Bacillota</taxon>
        <taxon>Bacilli</taxon>
        <taxon>Bacillales</taxon>
        <taxon>Sporolactobacillaceae</taxon>
        <taxon>Scopulibacillus</taxon>
    </lineage>
</organism>
<feature type="transmembrane region" description="Helical" evidence="7">
    <location>
        <begin position="144"/>
        <end position="165"/>
    </location>
</feature>
<dbReference type="PANTHER" id="PTHR42751">
    <property type="entry name" value="SODIUM/HYDROGEN EXCHANGER FAMILY/TRKA DOMAIN PROTEIN"/>
    <property type="match status" value="1"/>
</dbReference>
<dbReference type="InterPro" id="IPR038770">
    <property type="entry name" value="Na+/solute_symporter_sf"/>
</dbReference>
<feature type="transmembrane region" description="Helical" evidence="7">
    <location>
        <begin position="88"/>
        <end position="107"/>
    </location>
</feature>
<feature type="transmembrane region" description="Helical" evidence="7">
    <location>
        <begin position="177"/>
        <end position="199"/>
    </location>
</feature>
<keyword evidence="10" id="KW-1185">Reference proteome</keyword>
<gene>
    <name evidence="9" type="ORF">ACFQRG_21130</name>
</gene>
<feature type="transmembrane region" description="Helical" evidence="7">
    <location>
        <begin position="32"/>
        <end position="52"/>
    </location>
</feature>
<evidence type="ECO:0000256" key="6">
    <source>
        <dbReference type="ARBA" id="ARBA00023136"/>
    </source>
</evidence>
<feature type="transmembrane region" description="Helical" evidence="7">
    <location>
        <begin position="348"/>
        <end position="368"/>
    </location>
</feature>
<feature type="transmembrane region" description="Helical" evidence="7">
    <location>
        <begin position="214"/>
        <end position="235"/>
    </location>
</feature>
<keyword evidence="4 7" id="KW-0812">Transmembrane</keyword>
<name>A0ABW2Q260_9BACL</name>
<reference evidence="10" key="1">
    <citation type="journal article" date="2019" name="Int. J. Syst. Evol. Microbiol.">
        <title>The Global Catalogue of Microorganisms (GCM) 10K type strain sequencing project: providing services to taxonomists for standard genome sequencing and annotation.</title>
        <authorList>
            <consortium name="The Broad Institute Genomics Platform"/>
            <consortium name="The Broad Institute Genome Sequencing Center for Infectious Disease"/>
            <person name="Wu L."/>
            <person name="Ma J."/>
        </authorList>
    </citation>
    <scope>NUCLEOTIDE SEQUENCE [LARGE SCALE GENOMIC DNA]</scope>
    <source>
        <strain evidence="10">CGMCC 1.16305</strain>
    </source>
</reference>